<keyword evidence="2" id="KW-0964">Secreted</keyword>
<keyword evidence="3" id="KW-0732">Signal</keyword>
<evidence type="ECO:0000259" key="6">
    <source>
        <dbReference type="PROSITE" id="PS50847"/>
    </source>
</evidence>
<feature type="region of interest" description="Disordered" evidence="5">
    <location>
        <begin position="450"/>
        <end position="501"/>
    </location>
</feature>
<evidence type="ECO:0000256" key="4">
    <source>
        <dbReference type="ARBA" id="ARBA00023088"/>
    </source>
</evidence>
<keyword evidence="4" id="KW-0572">Peptidoglycan-anchor</keyword>
<dbReference type="InterPro" id="IPR041495">
    <property type="entry name" value="Mub_B2"/>
</dbReference>
<dbReference type="InterPro" id="IPR019931">
    <property type="entry name" value="LPXTG_anchor"/>
</dbReference>
<dbReference type="Proteomes" id="UP001597199">
    <property type="component" value="Unassembled WGS sequence"/>
</dbReference>
<feature type="compositionally biased region" description="Low complexity" evidence="5">
    <location>
        <begin position="453"/>
        <end position="490"/>
    </location>
</feature>
<dbReference type="Pfam" id="PF17965">
    <property type="entry name" value="MucBP_2"/>
    <property type="match status" value="1"/>
</dbReference>
<comment type="caution">
    <text evidence="7">The sequence shown here is derived from an EMBL/GenBank/DDBJ whole genome shotgun (WGS) entry which is preliminary data.</text>
</comment>
<evidence type="ECO:0000256" key="1">
    <source>
        <dbReference type="ARBA" id="ARBA00022512"/>
    </source>
</evidence>
<protein>
    <submittedName>
        <fullName evidence="7">LPXTG cell wall anchor domain-containing protein</fullName>
    </submittedName>
</protein>
<keyword evidence="1" id="KW-0134">Cell wall</keyword>
<reference evidence="8" key="1">
    <citation type="journal article" date="2019" name="Int. J. Syst. Evol. Microbiol.">
        <title>The Global Catalogue of Microorganisms (GCM) 10K type strain sequencing project: providing services to taxonomists for standard genome sequencing and annotation.</title>
        <authorList>
            <consortium name="The Broad Institute Genomics Platform"/>
            <consortium name="The Broad Institute Genome Sequencing Center for Infectious Disease"/>
            <person name="Wu L."/>
            <person name="Ma J."/>
        </authorList>
    </citation>
    <scope>NUCLEOTIDE SEQUENCE [LARGE SCALE GENOMIC DNA]</scope>
    <source>
        <strain evidence="8">CCM 9110</strain>
    </source>
</reference>
<sequence>MKKTATQGSSAPVYRVKMYKHHKLWVAAVIAGTLLAGISFASYTTNTQPVQAASQGIAATATINVKFEFIYNNQEVPGLELNYSEPANTANVHIPTDYNAQIKVAQAEGYTYMSGPGALATSTTDQDLVYKITLGAQVATVNHDAPMNKGDVVNAYYNSTIPNDGVNAAALNKTVTQTIHFISRTSGKTLLPDQTQSIAIYRDGNKINLVTGEVAYGAWTTKDSKSITSPTIAGYYAPQPAVTTLNTANGLTTANVTYYPIPQTASVKFVDDDDNGATVGAAADFSGNIESDPQAYDMTDQIPAGYELAAGQSASGDITYTADTANNTDQHQTIQIHLVHKHAAVEADGPYVGDVTASDLNRTNTETIHYQYADGTTAAPDATRDATATRSAVVDLVTGHVLSYSDWINGRFPAVTSPSIAGYTASEGTIAAVEDVTADAEAIVRYTKNALPNTGNTGSNGSVTNTGSTGTESGSTGSKSNGTTRTGTTSKASAYKLPNTGDTDDTSLIAAGLVTLLSTLGLAGAKRRQH</sequence>
<dbReference type="PROSITE" id="PS50847">
    <property type="entry name" value="GRAM_POS_ANCHORING"/>
    <property type="match status" value="1"/>
</dbReference>
<evidence type="ECO:0000256" key="3">
    <source>
        <dbReference type="ARBA" id="ARBA00022729"/>
    </source>
</evidence>
<name>A0ABW4BDI0_9LACO</name>
<dbReference type="InterPro" id="IPR022263">
    <property type="entry name" value="KxYKxGKxW"/>
</dbReference>
<evidence type="ECO:0000313" key="8">
    <source>
        <dbReference type="Proteomes" id="UP001597199"/>
    </source>
</evidence>
<feature type="domain" description="Gram-positive cocci surface proteins LPxTG" evidence="6">
    <location>
        <begin position="497"/>
        <end position="530"/>
    </location>
</feature>
<dbReference type="NCBIfam" id="TIGR01167">
    <property type="entry name" value="LPXTG_anchor"/>
    <property type="match status" value="1"/>
</dbReference>
<evidence type="ECO:0000313" key="7">
    <source>
        <dbReference type="EMBL" id="MFD1397918.1"/>
    </source>
</evidence>
<evidence type="ECO:0000256" key="5">
    <source>
        <dbReference type="SAM" id="MobiDB-lite"/>
    </source>
</evidence>
<dbReference type="Pfam" id="PF17966">
    <property type="entry name" value="Muc_B2"/>
    <property type="match status" value="2"/>
</dbReference>
<dbReference type="Gene3D" id="3.10.20.320">
    <property type="entry name" value="Putative peptidoglycan bound protein (lpxtg motif)"/>
    <property type="match status" value="1"/>
</dbReference>
<accession>A0ABW4BDI0</accession>
<dbReference type="Pfam" id="PF19258">
    <property type="entry name" value="KxYKxGKxW_sig"/>
    <property type="match status" value="1"/>
</dbReference>
<dbReference type="InterPro" id="IPR041558">
    <property type="entry name" value="MucBP_2"/>
</dbReference>
<dbReference type="Gene3D" id="2.60.40.4300">
    <property type="match status" value="2"/>
</dbReference>
<evidence type="ECO:0000256" key="2">
    <source>
        <dbReference type="ARBA" id="ARBA00022525"/>
    </source>
</evidence>
<proteinExistence type="predicted"/>
<keyword evidence="8" id="KW-1185">Reference proteome</keyword>
<dbReference type="EMBL" id="JBHTOA010000011">
    <property type="protein sequence ID" value="MFD1397918.1"/>
    <property type="molecule type" value="Genomic_DNA"/>
</dbReference>
<dbReference type="RefSeq" id="WP_204119038.1">
    <property type="nucleotide sequence ID" value="NZ_BOLV01000010.1"/>
</dbReference>
<dbReference type="Pfam" id="PF00746">
    <property type="entry name" value="Gram_pos_anchor"/>
    <property type="match status" value="1"/>
</dbReference>
<gene>
    <name evidence="7" type="ORF">ACFQ41_01190</name>
</gene>
<organism evidence="7 8">
    <name type="scientific">Lacticaseibacillus suilingensis</name>
    <dbReference type="NCBI Taxonomy" id="2799577"/>
    <lineage>
        <taxon>Bacteria</taxon>
        <taxon>Bacillati</taxon>
        <taxon>Bacillota</taxon>
        <taxon>Bacilli</taxon>
        <taxon>Lactobacillales</taxon>
        <taxon>Lactobacillaceae</taxon>
        <taxon>Lacticaseibacillus</taxon>
    </lineage>
</organism>